<organism evidence="1 2">
    <name type="scientific">Halosquirtibacter laminarini</name>
    <dbReference type="NCBI Taxonomy" id="3374600"/>
    <lineage>
        <taxon>Bacteria</taxon>
        <taxon>Pseudomonadati</taxon>
        <taxon>Bacteroidota</taxon>
        <taxon>Bacteroidia</taxon>
        <taxon>Marinilabiliales</taxon>
        <taxon>Prolixibacteraceae</taxon>
        <taxon>Halosquirtibacter</taxon>
    </lineage>
</organism>
<reference evidence="1" key="1">
    <citation type="submission" date="2021-08" db="EMBL/GenBank/DDBJ databases">
        <title>Novel anaerobic bacterium isolated from sea squirt in East Sea, Republic of Korea.</title>
        <authorList>
            <person name="Nguyen T.H."/>
            <person name="Li Z."/>
            <person name="Lee Y.-J."/>
            <person name="Ko J."/>
            <person name="Kim S.-G."/>
        </authorList>
    </citation>
    <scope>NUCLEOTIDE SEQUENCE</scope>
    <source>
        <strain evidence="1">KCTC 25031</strain>
    </source>
</reference>
<protein>
    <submittedName>
        <fullName evidence="1">Uncharacterized protein</fullName>
    </submittedName>
</protein>
<keyword evidence="2" id="KW-1185">Reference proteome</keyword>
<evidence type="ECO:0000313" key="1">
    <source>
        <dbReference type="EMBL" id="QZE14988.1"/>
    </source>
</evidence>
<name>A0AC61NH59_9BACT</name>
<accession>A0AC61NH59</accession>
<sequence>MYNFHSIKELLNTLTSGKELLGEMFGKRKSFDYRYNQAIELDNYDENRVNALIDKGIIQRNGRYLEIEEQLLSFFEQILDVNEEINISLIHEQITSLRENIDYYLSEDTEYQKGRYLKIVKTTLRKIGLICSRNIDDLYRNIDSTFKTEPNYKIKIKKLENYGKRRDDIKQLIQQTETFVTEDELTFFATAKDQELIEIKGKLLTDLNVSMHILIEIEKQIIDFINQVREQNKKIEKIRQIKYLKDQYELENKSDILGVLNKENAILFEKRTNTSVKLSLDILQEDSIYQIIKTLSQKDQSKTKKKISLAGAIDPSFFNETEESDLFIDLEKMKTSFTASGYHLLEFVLQYNYPKQVHFEDIVTYYCQLISLYENDFKFTDRYITHKGVEFSVVYPI</sequence>
<evidence type="ECO:0000313" key="2">
    <source>
        <dbReference type="Proteomes" id="UP000826212"/>
    </source>
</evidence>
<proteinExistence type="predicted"/>
<dbReference type="EMBL" id="CP081303">
    <property type="protein sequence ID" value="QZE14988.1"/>
    <property type="molecule type" value="Genomic_DNA"/>
</dbReference>
<dbReference type="Proteomes" id="UP000826212">
    <property type="component" value="Chromosome"/>
</dbReference>
<gene>
    <name evidence="1" type="ORF">K4L44_03940</name>
</gene>